<evidence type="ECO:0000313" key="4">
    <source>
        <dbReference type="Proteomes" id="UP000503462"/>
    </source>
</evidence>
<evidence type="ECO:0000313" key="3">
    <source>
        <dbReference type="EMBL" id="QIX02005.1"/>
    </source>
</evidence>
<dbReference type="SUPFAM" id="SSF52266">
    <property type="entry name" value="SGNH hydrolase"/>
    <property type="match status" value="1"/>
</dbReference>
<dbReference type="InterPro" id="IPR036514">
    <property type="entry name" value="SGNH_hydro_sf"/>
</dbReference>
<dbReference type="OrthoDB" id="21678at2759"/>
<feature type="signal peptide" evidence="1">
    <location>
        <begin position="1"/>
        <end position="16"/>
    </location>
</feature>
<dbReference type="EMBL" id="CP051143">
    <property type="protein sequence ID" value="QIX02005.1"/>
    <property type="molecule type" value="Genomic_DNA"/>
</dbReference>
<accession>A0A6H0Y522</accession>
<evidence type="ECO:0000259" key="2">
    <source>
        <dbReference type="Pfam" id="PF13472"/>
    </source>
</evidence>
<keyword evidence="1" id="KW-0732">Signal</keyword>
<dbReference type="Proteomes" id="UP000503462">
    <property type="component" value="Chromosome 5"/>
</dbReference>
<name>A0A6H0Y522_9PEZI</name>
<gene>
    <name evidence="3" type="ORF">AMS68_007522</name>
</gene>
<reference evidence="3 4" key="1">
    <citation type="journal article" date="2016" name="Sci. Rep.">
        <title>Peltaster fructicola genome reveals evolution from an invasive phytopathogen to an ectophytic parasite.</title>
        <authorList>
            <person name="Xu C."/>
            <person name="Chen H."/>
            <person name="Gleason M.L."/>
            <person name="Xu J.R."/>
            <person name="Liu H."/>
            <person name="Zhang R."/>
            <person name="Sun G."/>
        </authorList>
    </citation>
    <scope>NUCLEOTIDE SEQUENCE [LARGE SCALE GENOMIC DNA]</scope>
    <source>
        <strain evidence="3 4">LNHT1506</strain>
    </source>
</reference>
<dbReference type="Pfam" id="PF13472">
    <property type="entry name" value="Lipase_GDSL_2"/>
    <property type="match status" value="1"/>
</dbReference>
<organism evidence="3 4">
    <name type="scientific">Peltaster fructicola</name>
    <dbReference type="NCBI Taxonomy" id="286661"/>
    <lineage>
        <taxon>Eukaryota</taxon>
        <taxon>Fungi</taxon>
        <taxon>Dikarya</taxon>
        <taxon>Ascomycota</taxon>
        <taxon>Pezizomycotina</taxon>
        <taxon>Dothideomycetes</taxon>
        <taxon>Dothideomycetes incertae sedis</taxon>
        <taxon>Peltaster</taxon>
    </lineage>
</organism>
<sequence>MRSTLLLAALAGLTRAAEPTIVALGSSYAHGLGLSKAIGGYVQDSLSAHFDTQYNFTNLAQDGSMLNAIGDTQTPQIKSTQPALIYLSSGGNDLYYVACLYNSASLSTCSNPISYEDWKTRFEKALDAVVRSISNPADVPIYIVDYLPALGPATNCSSSNPACPLNASAVAEIEVIYNDVVTWTHSALDEWWQENAASNYNTILIPMREYGAGHEVGTSDPWVNGANGGVGAWHPTAAGAQAVAGYIVGDYIANYGSADC</sequence>
<dbReference type="InterPro" id="IPR013830">
    <property type="entry name" value="SGNH_hydro"/>
</dbReference>
<keyword evidence="4" id="KW-1185">Reference proteome</keyword>
<proteinExistence type="predicted"/>
<dbReference type="Gene3D" id="3.40.50.1110">
    <property type="entry name" value="SGNH hydrolase"/>
    <property type="match status" value="1"/>
</dbReference>
<feature type="chain" id="PRO_5026289671" description="SGNH hydrolase-type esterase domain-containing protein" evidence="1">
    <location>
        <begin position="17"/>
        <end position="260"/>
    </location>
</feature>
<evidence type="ECO:0000256" key="1">
    <source>
        <dbReference type="SAM" id="SignalP"/>
    </source>
</evidence>
<protein>
    <recommendedName>
        <fullName evidence="2">SGNH hydrolase-type esterase domain-containing protein</fullName>
    </recommendedName>
</protein>
<dbReference type="AlphaFoldDB" id="A0A6H0Y522"/>
<feature type="domain" description="SGNH hydrolase-type esterase" evidence="2">
    <location>
        <begin position="23"/>
        <end position="242"/>
    </location>
</feature>